<gene>
    <name evidence="1" type="ORF">J2S42_003530</name>
</gene>
<accession>A0AAE3VZV0</accession>
<dbReference type="RefSeq" id="WP_307240494.1">
    <property type="nucleotide sequence ID" value="NZ_JAUSUZ010000001.1"/>
</dbReference>
<proteinExistence type="predicted"/>
<dbReference type="InterPro" id="IPR021944">
    <property type="entry name" value="DUF3560"/>
</dbReference>
<dbReference type="Proteomes" id="UP001240236">
    <property type="component" value="Unassembled WGS sequence"/>
</dbReference>
<evidence type="ECO:0008006" key="3">
    <source>
        <dbReference type="Google" id="ProtNLM"/>
    </source>
</evidence>
<reference evidence="1 2" key="1">
    <citation type="submission" date="2023-07" db="EMBL/GenBank/DDBJ databases">
        <title>Sequencing the genomes of 1000 actinobacteria strains.</title>
        <authorList>
            <person name="Klenk H.-P."/>
        </authorList>
    </citation>
    <scope>NUCLEOTIDE SEQUENCE [LARGE SCALE GENOMIC DNA]</scope>
    <source>
        <strain evidence="1 2">DSM 44709</strain>
    </source>
</reference>
<comment type="caution">
    <text evidence="1">The sequence shown here is derived from an EMBL/GenBank/DDBJ whole genome shotgun (WGS) entry which is preliminary data.</text>
</comment>
<dbReference type="Pfam" id="PF12083">
    <property type="entry name" value="DUF3560"/>
    <property type="match status" value="1"/>
</dbReference>
<keyword evidence="2" id="KW-1185">Reference proteome</keyword>
<evidence type="ECO:0000313" key="2">
    <source>
        <dbReference type="Proteomes" id="UP001240236"/>
    </source>
</evidence>
<name>A0AAE3VZV0_9ACTN</name>
<dbReference type="AlphaFoldDB" id="A0AAE3VZV0"/>
<protein>
    <recommendedName>
        <fullName evidence="3">DUF3560 domain-containing protein</fullName>
    </recommendedName>
</protein>
<evidence type="ECO:0000313" key="1">
    <source>
        <dbReference type="EMBL" id="MDQ0366861.1"/>
    </source>
</evidence>
<dbReference type="EMBL" id="JAUSUZ010000001">
    <property type="protein sequence ID" value="MDQ0366861.1"/>
    <property type="molecule type" value="Genomic_DNA"/>
</dbReference>
<sequence length="497" mass="55115">MITITHTHEDGTILTGSHRGDGVYDIVKQHGFRYSRQVGIYIRGSRDRDAPTARIEAAAAALRACGHQVSIEIDDTWRPAAHREAARSDRAAERADLFDERASAAAGRRDRQHDAAHAILDGIPAGQPMLPGHHSYPADRNRRDRALTHLDQARDEDRTATHYADRADAVRAHNAHLDDPRVIMRRIERIDADLRRARRILDDPATTGAYRERVQRDGDRLAEDLAHQRATLAQFAADGTFVAWGRDNLAKGDLVSVNGHGWYPVTRVNTKTVSLDNDGWPHKAPFDKITGRRRDGLQLDSPTGEPWPVALAVAVARWRRLLHAVGRGGYDEDARRRDRHVRWAQRLVHGLDLSAAVGEVAAFTPPPDAPDAEAEQRRLAAAYLAVYQRLDAGDAVPDIVADLPPDGREPAWRMPDGQPVDRHPDAIHEGDILAGIYDHHGGGLVLISQVVGPVTAVSGIRHRDHRDWITLALHDGSTHELATSRWLAVHCPHPQQP</sequence>
<organism evidence="1 2">
    <name type="scientific">Catenuloplanes indicus</name>
    <dbReference type="NCBI Taxonomy" id="137267"/>
    <lineage>
        <taxon>Bacteria</taxon>
        <taxon>Bacillati</taxon>
        <taxon>Actinomycetota</taxon>
        <taxon>Actinomycetes</taxon>
        <taxon>Micromonosporales</taxon>
        <taxon>Micromonosporaceae</taxon>
        <taxon>Catenuloplanes</taxon>
    </lineage>
</organism>